<dbReference type="Pfam" id="PF00759">
    <property type="entry name" value="Glyco_hydro_9"/>
    <property type="match status" value="1"/>
</dbReference>
<keyword evidence="6 8" id="KW-0326">Glycosidase</keyword>
<dbReference type="GO" id="GO:0030245">
    <property type="term" value="P:cellulose catabolic process"/>
    <property type="evidence" value="ECO:0007669"/>
    <property type="project" value="UniProtKB-KW"/>
</dbReference>
<evidence type="ECO:0000256" key="9">
    <source>
        <dbReference type="RuleBase" id="RU361166"/>
    </source>
</evidence>
<feature type="domain" description="Glycoside hydrolase family 9" evidence="10">
    <location>
        <begin position="38"/>
        <end position="278"/>
    </location>
</feature>
<dbReference type="InterPro" id="IPR008928">
    <property type="entry name" value="6-hairpin_glycosidase_sf"/>
</dbReference>
<accession>A0A438J5L3</accession>
<evidence type="ECO:0000256" key="4">
    <source>
        <dbReference type="ARBA" id="ARBA00023001"/>
    </source>
</evidence>
<organism evidence="11 12">
    <name type="scientific">Vitis vinifera</name>
    <name type="common">Grape</name>
    <dbReference type="NCBI Taxonomy" id="29760"/>
    <lineage>
        <taxon>Eukaryota</taxon>
        <taxon>Viridiplantae</taxon>
        <taxon>Streptophyta</taxon>
        <taxon>Embryophyta</taxon>
        <taxon>Tracheophyta</taxon>
        <taxon>Spermatophyta</taxon>
        <taxon>Magnoliopsida</taxon>
        <taxon>eudicotyledons</taxon>
        <taxon>Gunneridae</taxon>
        <taxon>Pentapetalae</taxon>
        <taxon>rosids</taxon>
        <taxon>Vitales</taxon>
        <taxon>Vitaceae</taxon>
        <taxon>Viteae</taxon>
        <taxon>Vitis</taxon>
    </lineage>
</organism>
<dbReference type="InterPro" id="IPR001701">
    <property type="entry name" value="Glyco_hydro_9"/>
</dbReference>
<evidence type="ECO:0000256" key="5">
    <source>
        <dbReference type="ARBA" id="ARBA00023277"/>
    </source>
</evidence>
<proteinExistence type="inferred from homology"/>
<dbReference type="InterPro" id="IPR012341">
    <property type="entry name" value="6hp_glycosidase-like_sf"/>
</dbReference>
<evidence type="ECO:0000256" key="3">
    <source>
        <dbReference type="ARBA" id="ARBA00022801"/>
    </source>
</evidence>
<gene>
    <name evidence="11" type="primary">GUN_0</name>
    <name evidence="11" type="ORF">CK203_015552</name>
</gene>
<dbReference type="InterPro" id="IPR033126">
    <property type="entry name" value="Glyco_hydro_9_Asp/Glu_AS"/>
</dbReference>
<comment type="catalytic activity">
    <reaction evidence="1 9">
        <text>Endohydrolysis of (1-&gt;4)-beta-D-glucosidic linkages in cellulose, lichenin and cereal beta-D-glucans.</text>
        <dbReference type="EC" id="3.2.1.4"/>
    </reaction>
</comment>
<dbReference type="Gene3D" id="1.50.10.10">
    <property type="match status" value="1"/>
</dbReference>
<keyword evidence="5 8" id="KW-0119">Carbohydrate metabolism</keyword>
<dbReference type="SUPFAM" id="SSF48208">
    <property type="entry name" value="Six-hairpin glycosidases"/>
    <property type="match status" value="1"/>
</dbReference>
<evidence type="ECO:0000256" key="8">
    <source>
        <dbReference type="PROSITE-ProRule" id="PRU10060"/>
    </source>
</evidence>
<evidence type="ECO:0000256" key="7">
    <source>
        <dbReference type="ARBA" id="ARBA00023326"/>
    </source>
</evidence>
<feature type="chain" id="PRO_5018813269" description="Endoglucanase" evidence="9">
    <location>
        <begin position="24"/>
        <end position="457"/>
    </location>
</feature>
<comment type="caution">
    <text evidence="11">The sequence shown here is derived from an EMBL/GenBank/DDBJ whole genome shotgun (WGS) entry which is preliminary data.</text>
</comment>
<keyword evidence="7 8" id="KW-0624">Polysaccharide degradation</keyword>
<dbReference type="AlphaFoldDB" id="A0A438J5L3"/>
<name>A0A438J5L3_VITVI</name>
<evidence type="ECO:0000259" key="10">
    <source>
        <dbReference type="Pfam" id="PF00759"/>
    </source>
</evidence>
<feature type="active site" evidence="8">
    <location>
        <position position="425"/>
    </location>
</feature>
<dbReference type="GO" id="GO:0008810">
    <property type="term" value="F:cellulase activity"/>
    <property type="evidence" value="ECO:0007669"/>
    <property type="project" value="UniProtKB-EC"/>
</dbReference>
<keyword evidence="4 9" id="KW-0136">Cellulose degradation</keyword>
<evidence type="ECO:0000256" key="1">
    <source>
        <dbReference type="ARBA" id="ARBA00000966"/>
    </source>
</evidence>
<dbReference type="EMBL" id="QGNW01000062">
    <property type="protein sequence ID" value="RVX04196.1"/>
    <property type="molecule type" value="Genomic_DNA"/>
</dbReference>
<dbReference type="EC" id="3.2.1.4" evidence="9"/>
<reference evidence="11 12" key="1">
    <citation type="journal article" date="2018" name="PLoS Genet.">
        <title>Population sequencing reveals clonal diversity and ancestral inbreeding in the grapevine cultivar Chardonnay.</title>
        <authorList>
            <person name="Roach M.J."/>
            <person name="Johnson D.L."/>
            <person name="Bohlmann J."/>
            <person name="van Vuuren H.J."/>
            <person name="Jones S.J."/>
            <person name="Pretorius I.S."/>
            <person name="Schmidt S.A."/>
            <person name="Borneman A.R."/>
        </authorList>
    </citation>
    <scope>NUCLEOTIDE SEQUENCE [LARGE SCALE GENOMIC DNA]</scope>
    <source>
        <strain evidence="12">cv. Chardonnay</strain>
        <tissue evidence="11">Leaf</tissue>
    </source>
</reference>
<feature type="signal peptide" evidence="9">
    <location>
        <begin position="1"/>
        <end position="23"/>
    </location>
</feature>
<dbReference type="Proteomes" id="UP000288805">
    <property type="component" value="Unassembled WGS sequence"/>
</dbReference>
<keyword evidence="3 8" id="KW-0378">Hydrolase</keyword>
<dbReference type="PROSITE" id="PS00698">
    <property type="entry name" value="GH9_3"/>
    <property type="match status" value="1"/>
</dbReference>
<sequence length="457" mass="49897">MGYGGMVWGLVFWCVLACRNGVAMEDERAAVWEAAVQPAVKWRGDSALSDGMPENVKLIGGYYDAGDNVKFGWPMAFSVSLLSWAAVEYRREISSVKQLTYLLQAIRWGANFILRAHTSSTTLYTQYDCNPYLFTDTRSTGWRWKQRPPVLGAAEDMDTPRTLYKINSTSPGTEAAAEAAAALSAASIAFKGVDSNYSATLLKRSKLTSTEDLTKLLALSTALTQDELLWAAAWLYKASGETRYLNYVSSNQGWSQAVTEFSWDNKFVGAQTLLAKIRTTPGGLLYTRDGNNLQYVTTSSMVLLIYSKTLAAAQIGGVQCGSAHFPTSQIRAFAKSQVDYILGNNPKKMSYMLGYGSKYPMQLHHRGASIPSIHALPDKVGCNQGYSSWYSSTEPNPNTHVGAIVGGPNSDDQFSDVRSDYSHSEPTTYANAAFVGSVAALVHKTRAELPRADGADE</sequence>
<evidence type="ECO:0000256" key="6">
    <source>
        <dbReference type="ARBA" id="ARBA00023295"/>
    </source>
</evidence>
<evidence type="ECO:0000313" key="11">
    <source>
        <dbReference type="EMBL" id="RVX04196.1"/>
    </source>
</evidence>
<protein>
    <recommendedName>
        <fullName evidence="9">Endoglucanase</fullName>
        <ecNumber evidence="9">3.2.1.4</ecNumber>
    </recommendedName>
</protein>
<keyword evidence="9" id="KW-0732">Signal</keyword>
<feature type="active site" evidence="8">
    <location>
        <position position="416"/>
    </location>
</feature>
<dbReference type="PANTHER" id="PTHR22298">
    <property type="entry name" value="ENDO-1,4-BETA-GLUCANASE"/>
    <property type="match status" value="1"/>
</dbReference>
<comment type="similarity">
    <text evidence="2 8 9">Belongs to the glycosyl hydrolase 9 (cellulase E) family.</text>
</comment>
<evidence type="ECO:0000256" key="2">
    <source>
        <dbReference type="ARBA" id="ARBA00007072"/>
    </source>
</evidence>
<evidence type="ECO:0000313" key="12">
    <source>
        <dbReference type="Proteomes" id="UP000288805"/>
    </source>
</evidence>